<feature type="domain" description="Beta-lactamase class A catalytic" evidence="1">
    <location>
        <begin position="1"/>
        <end position="52"/>
    </location>
</feature>
<dbReference type="STRING" id="405564.SAMN04487905_11598"/>
<name>A0A1H0WTV3_9ACTN</name>
<dbReference type="GO" id="GO:0008800">
    <property type="term" value="F:beta-lactamase activity"/>
    <property type="evidence" value="ECO:0007669"/>
    <property type="project" value="InterPro"/>
</dbReference>
<dbReference type="EMBL" id="FNJR01000015">
    <property type="protein sequence ID" value="SDP94121.1"/>
    <property type="molecule type" value="Genomic_DNA"/>
</dbReference>
<dbReference type="Gene3D" id="3.40.710.10">
    <property type="entry name" value="DD-peptidase/beta-lactamase superfamily"/>
    <property type="match status" value="1"/>
</dbReference>
<reference evidence="3" key="1">
    <citation type="submission" date="2016-10" db="EMBL/GenBank/DDBJ databases">
        <authorList>
            <person name="Varghese N."/>
            <person name="Submissions S."/>
        </authorList>
    </citation>
    <scope>NUCLEOTIDE SEQUENCE [LARGE SCALE GENOMIC DNA]</scope>
    <source>
        <strain evidence="3">DSM 46732</strain>
    </source>
</reference>
<sequence>MASNLLRQRLEPEFVSDSSAWSSKTGTLLNLRHEVGVVEHADGRTFAVAALTEAHLATANQPEADAVMAWVARTLRDQLRRGLLRPVPLRQWCAHTGTTRCSGPG</sequence>
<protein>
    <submittedName>
        <fullName evidence="2">Beta-lactamase enzyme family protein</fullName>
    </submittedName>
</protein>
<evidence type="ECO:0000313" key="2">
    <source>
        <dbReference type="EMBL" id="SDP94121.1"/>
    </source>
</evidence>
<dbReference type="InterPro" id="IPR045155">
    <property type="entry name" value="Beta-lactam_cat"/>
</dbReference>
<keyword evidence="3" id="KW-1185">Reference proteome</keyword>
<proteinExistence type="predicted"/>
<evidence type="ECO:0000259" key="1">
    <source>
        <dbReference type="Pfam" id="PF13354"/>
    </source>
</evidence>
<dbReference type="AlphaFoldDB" id="A0A1H0WTV3"/>
<evidence type="ECO:0000313" key="3">
    <source>
        <dbReference type="Proteomes" id="UP000199497"/>
    </source>
</evidence>
<dbReference type="Pfam" id="PF13354">
    <property type="entry name" value="Beta-lactamase2"/>
    <property type="match status" value="1"/>
</dbReference>
<dbReference type="Proteomes" id="UP000199497">
    <property type="component" value="Unassembled WGS sequence"/>
</dbReference>
<dbReference type="InterPro" id="IPR012338">
    <property type="entry name" value="Beta-lactam/transpept-like"/>
</dbReference>
<accession>A0A1H0WTV3</accession>
<dbReference type="GO" id="GO:0030655">
    <property type="term" value="P:beta-lactam antibiotic catabolic process"/>
    <property type="evidence" value="ECO:0007669"/>
    <property type="project" value="InterPro"/>
</dbReference>
<gene>
    <name evidence="2" type="ORF">SAMN04487905_11598</name>
</gene>
<dbReference type="SUPFAM" id="SSF56601">
    <property type="entry name" value="beta-lactamase/transpeptidase-like"/>
    <property type="match status" value="1"/>
</dbReference>
<organism evidence="2 3">
    <name type="scientific">Actinopolyspora xinjiangensis</name>
    <dbReference type="NCBI Taxonomy" id="405564"/>
    <lineage>
        <taxon>Bacteria</taxon>
        <taxon>Bacillati</taxon>
        <taxon>Actinomycetota</taxon>
        <taxon>Actinomycetes</taxon>
        <taxon>Actinopolysporales</taxon>
        <taxon>Actinopolysporaceae</taxon>
        <taxon>Actinopolyspora</taxon>
    </lineage>
</organism>